<comment type="catalytic activity">
    <reaction evidence="7">
        <text>thiamine + ATP = thiamine diphosphate + AMP + H(+)</text>
        <dbReference type="Rhea" id="RHEA:11576"/>
        <dbReference type="ChEBI" id="CHEBI:15378"/>
        <dbReference type="ChEBI" id="CHEBI:18385"/>
        <dbReference type="ChEBI" id="CHEBI:30616"/>
        <dbReference type="ChEBI" id="CHEBI:58937"/>
        <dbReference type="ChEBI" id="CHEBI:456215"/>
    </reaction>
</comment>
<evidence type="ECO:0000256" key="6">
    <source>
        <dbReference type="ARBA" id="ARBA00022840"/>
    </source>
</evidence>
<keyword evidence="6 7" id="KW-0067">ATP-binding</keyword>
<reference evidence="9" key="1">
    <citation type="journal article" date="2020" name="Stud. Mycol.">
        <title>101 Dothideomycetes genomes: a test case for predicting lifestyles and emergence of pathogens.</title>
        <authorList>
            <person name="Haridas S."/>
            <person name="Albert R."/>
            <person name="Binder M."/>
            <person name="Bloem J."/>
            <person name="Labutti K."/>
            <person name="Salamov A."/>
            <person name="Andreopoulos B."/>
            <person name="Baker S."/>
            <person name="Barry K."/>
            <person name="Bills G."/>
            <person name="Bluhm B."/>
            <person name="Cannon C."/>
            <person name="Castanera R."/>
            <person name="Culley D."/>
            <person name="Daum C."/>
            <person name="Ezra D."/>
            <person name="Gonzalez J."/>
            <person name="Henrissat B."/>
            <person name="Kuo A."/>
            <person name="Liang C."/>
            <person name="Lipzen A."/>
            <person name="Lutzoni F."/>
            <person name="Magnuson J."/>
            <person name="Mondo S."/>
            <person name="Nolan M."/>
            <person name="Ohm R."/>
            <person name="Pangilinan J."/>
            <person name="Park H.-J."/>
            <person name="Ramirez L."/>
            <person name="Alfaro M."/>
            <person name="Sun H."/>
            <person name="Tritt A."/>
            <person name="Yoshinaga Y."/>
            <person name="Zwiers L.-H."/>
            <person name="Turgeon B."/>
            <person name="Goodwin S."/>
            <person name="Spatafora J."/>
            <person name="Crous P."/>
            <person name="Grigoriev I."/>
        </authorList>
    </citation>
    <scope>NUCLEOTIDE SEQUENCE</scope>
    <source>
        <strain evidence="9">CBS 260.36</strain>
    </source>
</reference>
<dbReference type="InterPro" id="IPR036759">
    <property type="entry name" value="TPK_catalytic_sf"/>
</dbReference>
<accession>A0A9P4J9A4</accession>
<dbReference type="Proteomes" id="UP000799439">
    <property type="component" value="Unassembled WGS sequence"/>
</dbReference>
<evidence type="ECO:0000256" key="4">
    <source>
        <dbReference type="ARBA" id="ARBA00022741"/>
    </source>
</evidence>
<proteinExistence type="inferred from homology"/>
<dbReference type="CDD" id="cd07995">
    <property type="entry name" value="TPK"/>
    <property type="match status" value="1"/>
</dbReference>
<evidence type="ECO:0000256" key="2">
    <source>
        <dbReference type="ARBA" id="ARBA00006785"/>
    </source>
</evidence>
<evidence type="ECO:0000313" key="9">
    <source>
        <dbReference type="EMBL" id="KAF2157426.1"/>
    </source>
</evidence>
<dbReference type="Pfam" id="PF04263">
    <property type="entry name" value="TPK_catalytic"/>
    <property type="match status" value="1"/>
</dbReference>
<dbReference type="InterPro" id="IPR016966">
    <property type="entry name" value="Thiamin_pyrophosphokinase_euk"/>
</dbReference>
<dbReference type="PANTHER" id="PTHR13622:SF8">
    <property type="entry name" value="THIAMIN PYROPHOSPHOKINASE 1"/>
    <property type="match status" value="1"/>
</dbReference>
<dbReference type="EC" id="2.7.6.2" evidence="7"/>
<dbReference type="SUPFAM" id="SSF63999">
    <property type="entry name" value="Thiamin pyrophosphokinase, catalytic domain"/>
    <property type="match status" value="1"/>
</dbReference>
<evidence type="ECO:0000256" key="1">
    <source>
        <dbReference type="ARBA" id="ARBA00005078"/>
    </source>
</evidence>
<comment type="pathway">
    <text evidence="1 7">Cofactor biosynthesis; thiamine diphosphate biosynthesis; thiamine diphosphate from thiamine: step 1/1.</text>
</comment>
<dbReference type="Gene3D" id="3.40.50.10240">
    <property type="entry name" value="Thiamin pyrophosphokinase, catalytic domain"/>
    <property type="match status" value="1"/>
</dbReference>
<keyword evidence="10" id="KW-1185">Reference proteome</keyword>
<dbReference type="NCBIfam" id="TIGR01378">
    <property type="entry name" value="thi_PPkinase"/>
    <property type="match status" value="1"/>
</dbReference>
<organism evidence="9 10">
    <name type="scientific">Myriangium duriaei CBS 260.36</name>
    <dbReference type="NCBI Taxonomy" id="1168546"/>
    <lineage>
        <taxon>Eukaryota</taxon>
        <taxon>Fungi</taxon>
        <taxon>Dikarya</taxon>
        <taxon>Ascomycota</taxon>
        <taxon>Pezizomycotina</taxon>
        <taxon>Dothideomycetes</taxon>
        <taxon>Dothideomycetidae</taxon>
        <taxon>Myriangiales</taxon>
        <taxon>Myriangiaceae</taxon>
        <taxon>Myriangium</taxon>
    </lineage>
</organism>
<dbReference type="PANTHER" id="PTHR13622">
    <property type="entry name" value="THIAMIN PYROPHOSPHOKINASE"/>
    <property type="match status" value="1"/>
</dbReference>
<name>A0A9P4J9A4_9PEZI</name>
<dbReference type="GO" id="GO:0009229">
    <property type="term" value="P:thiamine diphosphate biosynthetic process"/>
    <property type="evidence" value="ECO:0007669"/>
    <property type="project" value="UniProtKB-UniRule"/>
</dbReference>
<dbReference type="InterPro" id="IPR036371">
    <property type="entry name" value="TPK_B1-bd_sf"/>
</dbReference>
<dbReference type="InterPro" id="IPR007371">
    <property type="entry name" value="TPK_catalytic"/>
</dbReference>
<keyword evidence="3 7" id="KW-0808">Transferase</keyword>
<keyword evidence="5 7" id="KW-0418">Kinase</keyword>
<dbReference type="EMBL" id="ML996081">
    <property type="protein sequence ID" value="KAF2157426.1"/>
    <property type="molecule type" value="Genomic_DNA"/>
</dbReference>
<dbReference type="OrthoDB" id="25149at2759"/>
<dbReference type="GO" id="GO:0030975">
    <property type="term" value="F:thiamine binding"/>
    <property type="evidence" value="ECO:0007669"/>
    <property type="project" value="UniProtKB-UniRule"/>
</dbReference>
<dbReference type="Pfam" id="PF04265">
    <property type="entry name" value="TPK_B1_binding"/>
    <property type="match status" value="1"/>
</dbReference>
<dbReference type="GO" id="GO:0004788">
    <property type="term" value="F:thiamine diphosphokinase activity"/>
    <property type="evidence" value="ECO:0007669"/>
    <property type="project" value="UniProtKB-UniRule"/>
</dbReference>
<dbReference type="GO" id="GO:0006772">
    <property type="term" value="P:thiamine metabolic process"/>
    <property type="evidence" value="ECO:0007669"/>
    <property type="project" value="InterPro"/>
</dbReference>
<evidence type="ECO:0000313" key="10">
    <source>
        <dbReference type="Proteomes" id="UP000799439"/>
    </source>
</evidence>
<keyword evidence="4 7" id="KW-0547">Nucleotide-binding</keyword>
<dbReference type="GO" id="GO:0016301">
    <property type="term" value="F:kinase activity"/>
    <property type="evidence" value="ECO:0007669"/>
    <property type="project" value="UniProtKB-UniRule"/>
</dbReference>
<dbReference type="SMART" id="SM00983">
    <property type="entry name" value="TPK_B1_binding"/>
    <property type="match status" value="1"/>
</dbReference>
<gene>
    <name evidence="9" type="ORF">K461DRAFT_273604</name>
</gene>
<dbReference type="InterPro" id="IPR007373">
    <property type="entry name" value="Thiamin_PyroPKinase_B1-bd"/>
</dbReference>
<protein>
    <recommendedName>
        <fullName evidence="7">Thiamine pyrophosphokinase</fullName>
        <ecNumber evidence="7">2.7.6.2</ecNumber>
    </recommendedName>
</protein>
<dbReference type="GO" id="GO:0005524">
    <property type="term" value="F:ATP binding"/>
    <property type="evidence" value="ECO:0007669"/>
    <property type="project" value="UniProtKB-UniRule"/>
</dbReference>
<dbReference type="InterPro" id="IPR006282">
    <property type="entry name" value="Thi_PPkinase"/>
</dbReference>
<evidence type="ECO:0000256" key="7">
    <source>
        <dbReference type="PIRNR" id="PIRNR031057"/>
    </source>
</evidence>
<comment type="caution">
    <text evidence="9">The sequence shown here is derived from an EMBL/GenBank/DDBJ whole genome shotgun (WGS) entry which is preliminary data.</text>
</comment>
<sequence length="247" mass="27435">MEFFPLSFLDFKSPSSSSTTALMILNTPITSPDLLNRLWGNSSLHICADGGANRLFDLYQGWDTPMRGSCIPEEITGDLDSLRPDVKAFYTKHRTAIVHDTDQYSTDFEKALSRVTASMVGVKDVLVLGSLSGRVDHGLGLLSGFYREVKRRPEMRLWLFSEASVSFVLPVGESRVKVERSTGLVTENVGVLPVFGPARITLEGFEWDVQDWETEMGGKVSTSNHAKEDVVVVKTDKAVLFTIERRA</sequence>
<feature type="domain" description="Thiamin pyrophosphokinase thiamin-binding" evidence="8">
    <location>
        <begin position="183"/>
        <end position="239"/>
    </location>
</feature>
<evidence type="ECO:0000256" key="3">
    <source>
        <dbReference type="ARBA" id="ARBA00022679"/>
    </source>
</evidence>
<evidence type="ECO:0000256" key="5">
    <source>
        <dbReference type="ARBA" id="ARBA00022777"/>
    </source>
</evidence>
<dbReference type="AlphaFoldDB" id="A0A9P4J9A4"/>
<evidence type="ECO:0000259" key="8">
    <source>
        <dbReference type="SMART" id="SM00983"/>
    </source>
</evidence>
<comment type="similarity">
    <text evidence="2 7">Belongs to the thiamine pyrophosphokinase family.</text>
</comment>
<dbReference type="SUPFAM" id="SSF63862">
    <property type="entry name" value="Thiamin pyrophosphokinase, substrate-binding domain"/>
    <property type="match status" value="1"/>
</dbReference>
<dbReference type="PIRSF" id="PIRSF031057">
    <property type="entry name" value="Thiamin_pyrophosphokinase"/>
    <property type="match status" value="1"/>
</dbReference>